<dbReference type="RefSeq" id="WP_082295049.1">
    <property type="nucleotide sequence ID" value="NZ_CP017560.1"/>
</dbReference>
<dbReference type="SUPFAM" id="SSF53623">
    <property type="entry name" value="MurD-like peptide ligases, catalytic domain"/>
    <property type="match status" value="1"/>
</dbReference>
<dbReference type="KEGG" id="surl:BI350_10650"/>
<dbReference type="Proteomes" id="UP000185746">
    <property type="component" value="Chromosome"/>
</dbReference>
<evidence type="ECO:0000313" key="6">
    <source>
        <dbReference type="EMBL" id="AOV07950.1"/>
    </source>
</evidence>
<reference evidence="6 7" key="1">
    <citation type="submission" date="2016-09" db="EMBL/GenBank/DDBJ databases">
        <title>Complete genome sequence of the Lysinibacillus sphaericus LMG 22257, a specie of Bacillus with ureolytic activity that can effectively biodeposit calcium carbonate.</title>
        <authorList>
            <person name="Yan W."/>
        </authorList>
    </citation>
    <scope>NUCLEOTIDE SEQUENCE [LARGE SCALE GENOMIC DNA]</scope>
    <source>
        <strain evidence="6 7">LMG 22257</strain>
    </source>
</reference>
<evidence type="ECO:0000313" key="7">
    <source>
        <dbReference type="Proteomes" id="UP000185746"/>
    </source>
</evidence>
<dbReference type="EMBL" id="CP017560">
    <property type="protein sequence ID" value="AOV07950.1"/>
    <property type="molecule type" value="Genomic_DNA"/>
</dbReference>
<dbReference type="InterPro" id="IPR051046">
    <property type="entry name" value="MurCDEF_CellWall_CoF430Synth"/>
</dbReference>
<evidence type="ECO:0008006" key="8">
    <source>
        <dbReference type="Google" id="ProtNLM"/>
    </source>
</evidence>
<accession>A0A1D8JGV8</accession>
<proteinExistence type="predicted"/>
<organism evidence="6 7">
    <name type="scientific">Sporosarcina ureilytica</name>
    <dbReference type="NCBI Taxonomy" id="298596"/>
    <lineage>
        <taxon>Bacteria</taxon>
        <taxon>Bacillati</taxon>
        <taxon>Bacillota</taxon>
        <taxon>Bacilli</taxon>
        <taxon>Bacillales</taxon>
        <taxon>Caryophanaceae</taxon>
        <taxon>Sporosarcina</taxon>
    </lineage>
</organism>
<dbReference type="PANTHER" id="PTHR43024:SF1">
    <property type="entry name" value="UDP-N-ACETYLMURAMOYL-TRIPEPTIDE--D-ALANYL-D-ALANINE LIGASE"/>
    <property type="match status" value="1"/>
</dbReference>
<keyword evidence="7" id="KW-1185">Reference proteome</keyword>
<sequence length="463" mass="52237">MDLKEKIDFSTFCKIINGTVVNGPQSMKICHVVNRISYVKKPYTVLFLKNNRKKERRNWIRSNTPCTIVFEKAELIDEYLPNVTYIKVKDMEKSYWSFVRYYRQMYEIPVFAITGTCGKTTVKEMITQILKEKHNVEATFKSRNGPKRNLRYLCGITEETDIAVFETPVGYPGLLEYSCKYFQPTIGIITNIGVDHLQLCGTVENYIQAKGEILKGLGYKGTLLLNTDDEKTKNLSLEKYIGRVITFGIHSPADYQASNIHFVPDGMEFTLHHQHRTYKAFVPGYGEHQVYNALGAIAAVHQIGFGIDEATERLKLFKNLEKHIEVANGYNGAMILDDTWSSNPTSIKACLEVLKEIGASKKKIAVIGSIFSLGTQASNLHRDVGGMIANYELDTLITYGTFANQVTEGAKGMKGEIYTCTTNEELESILLPLLTKDTVLLLKTSMKDNSLKSLVSMLKDFSK</sequence>
<dbReference type="InterPro" id="IPR013221">
    <property type="entry name" value="Mur_ligase_cen"/>
</dbReference>
<dbReference type="GO" id="GO:0005524">
    <property type="term" value="F:ATP binding"/>
    <property type="evidence" value="ECO:0007669"/>
    <property type="project" value="UniProtKB-KW"/>
</dbReference>
<keyword evidence="2" id="KW-0547">Nucleotide-binding</keyword>
<keyword evidence="3" id="KW-0067">ATP-binding</keyword>
<evidence type="ECO:0000256" key="2">
    <source>
        <dbReference type="ARBA" id="ARBA00022741"/>
    </source>
</evidence>
<keyword evidence="1" id="KW-0436">Ligase</keyword>
<dbReference type="PANTHER" id="PTHR43024">
    <property type="entry name" value="UDP-N-ACETYLMURAMOYL-TRIPEPTIDE--D-ALANYL-D-ALANINE LIGASE"/>
    <property type="match status" value="1"/>
</dbReference>
<gene>
    <name evidence="6" type="ORF">BI350_10650</name>
</gene>
<dbReference type="GO" id="GO:0016881">
    <property type="term" value="F:acid-amino acid ligase activity"/>
    <property type="evidence" value="ECO:0007669"/>
    <property type="project" value="InterPro"/>
</dbReference>
<dbReference type="Pfam" id="PF08245">
    <property type="entry name" value="Mur_ligase_M"/>
    <property type="match status" value="1"/>
</dbReference>
<evidence type="ECO:0000259" key="4">
    <source>
        <dbReference type="Pfam" id="PF02875"/>
    </source>
</evidence>
<feature type="domain" description="Mur ligase C-terminal" evidence="4">
    <location>
        <begin position="325"/>
        <end position="443"/>
    </location>
</feature>
<dbReference type="InterPro" id="IPR004101">
    <property type="entry name" value="Mur_ligase_C"/>
</dbReference>
<dbReference type="SUPFAM" id="SSF53244">
    <property type="entry name" value="MurD-like peptide ligases, peptide-binding domain"/>
    <property type="match status" value="1"/>
</dbReference>
<name>A0A1D8JGV8_9BACL</name>
<dbReference type="AlphaFoldDB" id="A0A1D8JGV8"/>
<dbReference type="Gene3D" id="3.90.190.20">
    <property type="entry name" value="Mur ligase, C-terminal domain"/>
    <property type="match status" value="1"/>
</dbReference>
<dbReference type="InterPro" id="IPR036565">
    <property type="entry name" value="Mur-like_cat_sf"/>
</dbReference>
<protein>
    <recommendedName>
        <fullName evidence="8">UDP-N-acetylmuramoyl-tripeptide--D-alanyl-D-alanine ligase</fullName>
    </recommendedName>
</protein>
<feature type="domain" description="Mur ligase central" evidence="5">
    <location>
        <begin position="113"/>
        <end position="300"/>
    </location>
</feature>
<evidence type="ECO:0000259" key="5">
    <source>
        <dbReference type="Pfam" id="PF08245"/>
    </source>
</evidence>
<dbReference type="InterPro" id="IPR036615">
    <property type="entry name" value="Mur_ligase_C_dom_sf"/>
</dbReference>
<evidence type="ECO:0000256" key="1">
    <source>
        <dbReference type="ARBA" id="ARBA00022598"/>
    </source>
</evidence>
<evidence type="ECO:0000256" key="3">
    <source>
        <dbReference type="ARBA" id="ARBA00022840"/>
    </source>
</evidence>
<dbReference type="Gene3D" id="3.40.1190.10">
    <property type="entry name" value="Mur-like, catalytic domain"/>
    <property type="match status" value="1"/>
</dbReference>
<dbReference type="Pfam" id="PF02875">
    <property type="entry name" value="Mur_ligase_C"/>
    <property type="match status" value="1"/>
</dbReference>